<dbReference type="EMBL" id="CM003377">
    <property type="protein sequence ID" value="KOM47545.1"/>
    <property type="molecule type" value="Genomic_DNA"/>
</dbReference>
<evidence type="ECO:0008006" key="3">
    <source>
        <dbReference type="Google" id="ProtNLM"/>
    </source>
</evidence>
<dbReference type="PANTHER" id="PTHR10775:SF185">
    <property type="entry name" value="OS08G0208400 PROTEIN"/>
    <property type="match status" value="1"/>
</dbReference>
<protein>
    <recommendedName>
        <fullName evidence="3">Transposase-associated domain-containing protein</fullName>
    </recommendedName>
</protein>
<dbReference type="Pfam" id="PF02992">
    <property type="entry name" value="Transposase_21"/>
    <property type="match status" value="1"/>
</dbReference>
<reference evidence="2" key="1">
    <citation type="journal article" date="2015" name="Proc. Natl. Acad. Sci. U.S.A.">
        <title>Genome sequencing of adzuki bean (Vigna angularis) provides insight into high starch and low fat accumulation and domestication.</title>
        <authorList>
            <person name="Yang K."/>
            <person name="Tian Z."/>
            <person name="Chen C."/>
            <person name="Luo L."/>
            <person name="Zhao B."/>
            <person name="Wang Z."/>
            <person name="Yu L."/>
            <person name="Li Y."/>
            <person name="Sun Y."/>
            <person name="Li W."/>
            <person name="Chen Y."/>
            <person name="Li Y."/>
            <person name="Zhang Y."/>
            <person name="Ai D."/>
            <person name="Zhao J."/>
            <person name="Shang C."/>
            <person name="Ma Y."/>
            <person name="Wu B."/>
            <person name="Wang M."/>
            <person name="Gao L."/>
            <person name="Sun D."/>
            <person name="Zhang P."/>
            <person name="Guo F."/>
            <person name="Wang W."/>
            <person name="Li Y."/>
            <person name="Wang J."/>
            <person name="Varshney R.K."/>
            <person name="Wang J."/>
            <person name="Ling H.Q."/>
            <person name="Wan P."/>
        </authorList>
    </citation>
    <scope>NUCLEOTIDE SEQUENCE</scope>
    <source>
        <strain evidence="2">cv. Jingnong 6</strain>
    </source>
</reference>
<dbReference type="InterPro" id="IPR004242">
    <property type="entry name" value="Transposase_21"/>
</dbReference>
<dbReference type="STRING" id="3914.A0A0L9UXH4"/>
<dbReference type="Proteomes" id="UP000053144">
    <property type="component" value="Chromosome 7"/>
</dbReference>
<dbReference type="OMA" id="TWHYENR"/>
<evidence type="ECO:0000313" key="1">
    <source>
        <dbReference type="EMBL" id="KOM47545.1"/>
    </source>
</evidence>
<evidence type="ECO:0000313" key="2">
    <source>
        <dbReference type="Proteomes" id="UP000053144"/>
    </source>
</evidence>
<organism evidence="1 2">
    <name type="scientific">Phaseolus angularis</name>
    <name type="common">Azuki bean</name>
    <name type="synonym">Vigna angularis</name>
    <dbReference type="NCBI Taxonomy" id="3914"/>
    <lineage>
        <taxon>Eukaryota</taxon>
        <taxon>Viridiplantae</taxon>
        <taxon>Streptophyta</taxon>
        <taxon>Embryophyta</taxon>
        <taxon>Tracheophyta</taxon>
        <taxon>Spermatophyta</taxon>
        <taxon>Magnoliopsida</taxon>
        <taxon>eudicotyledons</taxon>
        <taxon>Gunneridae</taxon>
        <taxon>Pentapetalae</taxon>
        <taxon>rosids</taxon>
        <taxon>fabids</taxon>
        <taxon>Fabales</taxon>
        <taxon>Fabaceae</taxon>
        <taxon>Papilionoideae</taxon>
        <taxon>50 kb inversion clade</taxon>
        <taxon>NPAAA clade</taxon>
        <taxon>indigoferoid/millettioid clade</taxon>
        <taxon>Phaseoleae</taxon>
        <taxon>Vigna</taxon>
    </lineage>
</organism>
<dbReference type="Gramene" id="KOM47545">
    <property type="protein sequence ID" value="KOM47545"/>
    <property type="gene ID" value="LR48_Vigan07g124900"/>
</dbReference>
<gene>
    <name evidence="1" type="ORF">LR48_Vigan07g124900</name>
</gene>
<accession>A0A0L9UXH4</accession>
<sequence length="218" mass="25376">MHAGRRQKKPIPLKSMFYLPIIPRLQRMFTSMQTSEHMTWHDGNKTKGFLRHPFDGEAWKNFNRKHPSFASEPRNVRLGLCSDGFTPYIQASASPYSCWPVIVTPYNIPPEMCMTKPYMFLSCIILGPSNPKSLIDVYLEPLVDDLKKLWNGVWTYDVSRKQNFLMRAILMWTTNDFPAYGMLSGWSTHGRLACPHCMEHTKSFQLSYGRKSSWFDCH</sequence>
<name>A0A0L9UXH4_PHAAN</name>
<dbReference type="PANTHER" id="PTHR10775">
    <property type="entry name" value="OS08G0208400 PROTEIN"/>
    <property type="match status" value="1"/>
</dbReference>
<proteinExistence type="predicted"/>
<dbReference type="AlphaFoldDB" id="A0A0L9UXH4"/>